<dbReference type="Gene3D" id="3.40.50.2300">
    <property type="match status" value="1"/>
</dbReference>
<accession>A0A485LVL3</accession>
<dbReference type="SUPFAM" id="SSF52794">
    <property type="entry name" value="PTS system IIB component-like"/>
    <property type="match status" value="1"/>
</dbReference>
<evidence type="ECO:0000313" key="3">
    <source>
        <dbReference type="EMBL" id="VFU12327.1"/>
    </source>
</evidence>
<gene>
    <name evidence="3" type="ORF">SCFA_1680002</name>
</gene>
<reference evidence="3" key="1">
    <citation type="submission" date="2019-03" db="EMBL/GenBank/DDBJ databases">
        <authorList>
            <person name="Hao L."/>
        </authorList>
    </citation>
    <scope>NUCLEOTIDE SEQUENCE</scope>
</reference>
<proteinExistence type="predicted"/>
<evidence type="ECO:0000259" key="2">
    <source>
        <dbReference type="PROSITE" id="PS51099"/>
    </source>
</evidence>
<dbReference type="EMBL" id="CAADRN010000077">
    <property type="protein sequence ID" value="VFU12327.1"/>
    <property type="molecule type" value="Genomic_DNA"/>
</dbReference>
<dbReference type="GO" id="GO:0009401">
    <property type="term" value="P:phosphoenolpyruvate-dependent sugar phosphotransferase system"/>
    <property type="evidence" value="ECO:0007669"/>
    <property type="project" value="InterPro"/>
</dbReference>
<organism evidence="3">
    <name type="scientific">anaerobic digester metagenome</name>
    <dbReference type="NCBI Taxonomy" id="1263854"/>
    <lineage>
        <taxon>unclassified sequences</taxon>
        <taxon>metagenomes</taxon>
        <taxon>ecological metagenomes</taxon>
    </lineage>
</organism>
<dbReference type="GO" id="GO:0008982">
    <property type="term" value="F:protein-N(PI)-phosphohistidine-sugar phosphotransferase activity"/>
    <property type="evidence" value="ECO:0007669"/>
    <property type="project" value="InterPro"/>
</dbReference>
<evidence type="ECO:0000256" key="1">
    <source>
        <dbReference type="ARBA" id="ARBA00022679"/>
    </source>
</evidence>
<sequence length="100" mass="10656">MSKLDRTKKILFVCGTGGITSAIAEQEVLKACKDEGMDVLTIRCVPTEVASRARDVDIIVSTTALGPGYPVPVVNGLGLITGVNKKETLEQIVELLKNIT</sequence>
<dbReference type="InterPro" id="IPR013011">
    <property type="entry name" value="PTS_EIIB_2"/>
</dbReference>
<dbReference type="InterPro" id="IPR036095">
    <property type="entry name" value="PTS_EIIB-like_sf"/>
</dbReference>
<dbReference type="Pfam" id="PF02302">
    <property type="entry name" value="PTS_IIB"/>
    <property type="match status" value="1"/>
</dbReference>
<dbReference type="PROSITE" id="PS51099">
    <property type="entry name" value="PTS_EIIB_TYPE_2"/>
    <property type="match status" value="1"/>
</dbReference>
<dbReference type="InterPro" id="IPR003501">
    <property type="entry name" value="PTS_EIIB_2/3"/>
</dbReference>
<keyword evidence="1" id="KW-0808">Transferase</keyword>
<dbReference type="CDD" id="cd05566">
    <property type="entry name" value="PTS_IIB_galactitol"/>
    <property type="match status" value="1"/>
</dbReference>
<protein>
    <submittedName>
        <fullName evidence="3">PTS system, galactitol-specific IIB component</fullName>
    </submittedName>
</protein>
<dbReference type="AlphaFoldDB" id="A0A485LVL3"/>
<name>A0A485LVL3_9ZZZZ</name>
<feature type="domain" description="PTS EIIB type-2" evidence="2">
    <location>
        <begin position="8"/>
        <end position="100"/>
    </location>
</feature>